<dbReference type="InterPro" id="IPR044609">
    <property type="entry name" value="FKBP2/11"/>
</dbReference>
<accession>D8LQ53</accession>
<evidence type="ECO:0000313" key="9">
    <source>
        <dbReference type="EMBL" id="CBN77433.1"/>
    </source>
</evidence>
<feature type="domain" description="PDZ" evidence="8">
    <location>
        <begin position="103"/>
        <end position="176"/>
    </location>
</feature>
<dbReference type="Proteomes" id="UP000002630">
    <property type="component" value="Linkage Group LG27"/>
</dbReference>
<evidence type="ECO:0000259" key="7">
    <source>
        <dbReference type="PROSITE" id="PS50059"/>
    </source>
</evidence>
<protein>
    <recommendedName>
        <fullName evidence="2 5">peptidylprolyl isomerase</fullName>
        <ecNumber evidence="2 5">5.2.1.8</ecNumber>
    </recommendedName>
</protein>
<gene>
    <name evidence="9" type="ORF">Esi_0059_0047</name>
</gene>
<proteinExistence type="predicted"/>
<evidence type="ECO:0000256" key="5">
    <source>
        <dbReference type="PROSITE-ProRule" id="PRU00277"/>
    </source>
</evidence>
<dbReference type="eggNOG" id="KOG0549">
    <property type="taxonomic scope" value="Eukaryota"/>
</dbReference>
<dbReference type="Pfam" id="PF00595">
    <property type="entry name" value="PDZ"/>
    <property type="match status" value="1"/>
</dbReference>
<dbReference type="Pfam" id="PF00254">
    <property type="entry name" value="FKBP_C"/>
    <property type="match status" value="1"/>
</dbReference>
<evidence type="ECO:0000256" key="3">
    <source>
        <dbReference type="ARBA" id="ARBA00023110"/>
    </source>
</evidence>
<dbReference type="InterPro" id="IPR036034">
    <property type="entry name" value="PDZ_sf"/>
</dbReference>
<dbReference type="PANTHER" id="PTHR45779">
    <property type="entry name" value="PEPTIDYLPROLYL ISOMERASE"/>
    <property type="match status" value="1"/>
</dbReference>
<dbReference type="InterPro" id="IPR046357">
    <property type="entry name" value="PPIase_dom_sf"/>
</dbReference>
<dbReference type="STRING" id="2880.D8LQ53"/>
<dbReference type="Gene3D" id="3.10.50.40">
    <property type="match status" value="1"/>
</dbReference>
<evidence type="ECO:0000256" key="1">
    <source>
        <dbReference type="ARBA" id="ARBA00000971"/>
    </source>
</evidence>
<feature type="signal peptide" evidence="6">
    <location>
        <begin position="1"/>
        <end position="22"/>
    </location>
</feature>
<dbReference type="SMART" id="SM00228">
    <property type="entry name" value="PDZ"/>
    <property type="match status" value="1"/>
</dbReference>
<feature type="chain" id="PRO_5003117425" description="peptidylprolyl isomerase" evidence="6">
    <location>
        <begin position="23"/>
        <end position="354"/>
    </location>
</feature>
<dbReference type="Gene3D" id="2.30.42.10">
    <property type="match status" value="1"/>
</dbReference>
<dbReference type="InterPro" id="IPR001179">
    <property type="entry name" value="PPIase_FKBP_dom"/>
</dbReference>
<name>D8LQ53_ECTSI</name>
<evidence type="ECO:0000256" key="2">
    <source>
        <dbReference type="ARBA" id="ARBA00013194"/>
    </source>
</evidence>
<dbReference type="EMBL" id="FN649752">
    <property type="protein sequence ID" value="CBN77433.1"/>
    <property type="molecule type" value="Genomic_DNA"/>
</dbReference>
<keyword evidence="10" id="KW-1185">Reference proteome</keyword>
<dbReference type="EC" id="5.2.1.8" evidence="2 5"/>
<dbReference type="OMA" id="FEPISTK"/>
<dbReference type="InterPro" id="IPR001478">
    <property type="entry name" value="PDZ"/>
</dbReference>
<feature type="domain" description="PPIase FKBP-type" evidence="7">
    <location>
        <begin position="244"/>
        <end position="347"/>
    </location>
</feature>
<keyword evidence="4 5" id="KW-0413">Isomerase</keyword>
<dbReference type="GO" id="GO:0005783">
    <property type="term" value="C:endoplasmic reticulum"/>
    <property type="evidence" value="ECO:0007669"/>
    <property type="project" value="TreeGrafter"/>
</dbReference>
<keyword evidence="6" id="KW-0732">Signal</keyword>
<evidence type="ECO:0000259" key="8">
    <source>
        <dbReference type="PROSITE" id="PS50106"/>
    </source>
</evidence>
<dbReference type="EMBL" id="FN648807">
    <property type="protein sequence ID" value="CBN77433.1"/>
    <property type="molecule type" value="Genomic_DNA"/>
</dbReference>
<dbReference type="PANTHER" id="PTHR45779:SF2">
    <property type="entry name" value="PEPTIDYL-PROLYL CIS-TRANS ISOMERASE FKBP11"/>
    <property type="match status" value="1"/>
</dbReference>
<dbReference type="InParanoid" id="D8LQ53"/>
<dbReference type="AlphaFoldDB" id="D8LQ53"/>
<keyword evidence="3 5" id="KW-0697">Rotamase</keyword>
<dbReference type="PROSITE" id="PS50106">
    <property type="entry name" value="PDZ"/>
    <property type="match status" value="1"/>
</dbReference>
<dbReference type="CDD" id="cd00136">
    <property type="entry name" value="PDZ_canonical"/>
    <property type="match status" value="1"/>
</dbReference>
<evidence type="ECO:0000313" key="10">
    <source>
        <dbReference type="Proteomes" id="UP000002630"/>
    </source>
</evidence>
<evidence type="ECO:0000256" key="6">
    <source>
        <dbReference type="SAM" id="SignalP"/>
    </source>
</evidence>
<reference evidence="9 10" key="1">
    <citation type="journal article" date="2010" name="Nature">
        <title>The Ectocarpus genome and the independent evolution of multicellularity in brown algae.</title>
        <authorList>
            <person name="Cock J.M."/>
            <person name="Sterck L."/>
            <person name="Rouze P."/>
            <person name="Scornet D."/>
            <person name="Allen A.E."/>
            <person name="Amoutzias G."/>
            <person name="Anthouard V."/>
            <person name="Artiguenave F."/>
            <person name="Aury J.M."/>
            <person name="Badger J.H."/>
            <person name="Beszteri B."/>
            <person name="Billiau K."/>
            <person name="Bonnet E."/>
            <person name="Bothwell J.H."/>
            <person name="Bowler C."/>
            <person name="Boyen C."/>
            <person name="Brownlee C."/>
            <person name="Carrano C.J."/>
            <person name="Charrier B."/>
            <person name="Cho G.Y."/>
            <person name="Coelho S.M."/>
            <person name="Collen J."/>
            <person name="Corre E."/>
            <person name="Da Silva C."/>
            <person name="Delage L."/>
            <person name="Delaroque N."/>
            <person name="Dittami S.M."/>
            <person name="Doulbeau S."/>
            <person name="Elias M."/>
            <person name="Farnham G."/>
            <person name="Gachon C.M."/>
            <person name="Gschloessl B."/>
            <person name="Heesch S."/>
            <person name="Jabbari K."/>
            <person name="Jubin C."/>
            <person name="Kawai H."/>
            <person name="Kimura K."/>
            <person name="Kloareg B."/>
            <person name="Kupper F.C."/>
            <person name="Lang D."/>
            <person name="Le Bail A."/>
            <person name="Leblanc C."/>
            <person name="Lerouge P."/>
            <person name="Lohr M."/>
            <person name="Lopez P.J."/>
            <person name="Martens C."/>
            <person name="Maumus F."/>
            <person name="Michel G."/>
            <person name="Miranda-Saavedra D."/>
            <person name="Morales J."/>
            <person name="Moreau H."/>
            <person name="Motomura T."/>
            <person name="Nagasato C."/>
            <person name="Napoli C.A."/>
            <person name="Nelson D.R."/>
            <person name="Nyvall-Collen P."/>
            <person name="Peters A.F."/>
            <person name="Pommier C."/>
            <person name="Potin P."/>
            <person name="Poulain J."/>
            <person name="Quesneville H."/>
            <person name="Read B."/>
            <person name="Rensing S.A."/>
            <person name="Ritter A."/>
            <person name="Rousvoal S."/>
            <person name="Samanta M."/>
            <person name="Samson G."/>
            <person name="Schroeder D.C."/>
            <person name="Segurens B."/>
            <person name="Strittmatter M."/>
            <person name="Tonon T."/>
            <person name="Tregear J.W."/>
            <person name="Valentin K."/>
            <person name="von Dassow P."/>
            <person name="Yamagishi T."/>
            <person name="Van de Peer Y."/>
            <person name="Wincker P."/>
        </authorList>
    </citation>
    <scope>NUCLEOTIDE SEQUENCE [LARGE SCALE GENOMIC DNA]</scope>
    <source>
        <strain evidence="10">Ec32 / CCAP1310/4</strain>
    </source>
</reference>
<dbReference type="GO" id="GO:0003755">
    <property type="term" value="F:peptidyl-prolyl cis-trans isomerase activity"/>
    <property type="evidence" value="ECO:0007669"/>
    <property type="project" value="UniProtKB-KW"/>
</dbReference>
<comment type="catalytic activity">
    <reaction evidence="1 5">
        <text>[protein]-peptidylproline (omega=180) = [protein]-peptidylproline (omega=0)</text>
        <dbReference type="Rhea" id="RHEA:16237"/>
        <dbReference type="Rhea" id="RHEA-COMP:10747"/>
        <dbReference type="Rhea" id="RHEA-COMP:10748"/>
        <dbReference type="ChEBI" id="CHEBI:83833"/>
        <dbReference type="ChEBI" id="CHEBI:83834"/>
        <dbReference type="EC" id="5.2.1.8"/>
    </reaction>
</comment>
<sequence>MWCGGLVGVLVVLLHVSNVSDGFITYTVQLRSRKHQRADPDRITTRMLAQRDSSVAAAVTRSTAIKQVLGGLGIGIVSTLLEPDASRALESDEFEEVFDDDAIGIELEDVKYKGSSRVLVKRVVPGSAAARHPRIKADLVLVSANGVDLERQSATAAKKIIKTSSRPLTLVLRDNSLFQQLLKPAPPTSPDNEATGVAVTNGGFEPISTKVSPEGNGREEQVVKLLNSDKSAECNSCGQGARRGDLLEIEYTAKLEDGKVFDGSSIKVNGREVVGRAGDTTLFFVLGKQPKGQFPPGWDLLLIGMCVGETRLISVPPLLGYGAQGMPKRGVPANATLLYDVKLIGVNGVNMCVA</sequence>
<organism evidence="9 10">
    <name type="scientific">Ectocarpus siliculosus</name>
    <name type="common">Brown alga</name>
    <name type="synonym">Conferva siliculosa</name>
    <dbReference type="NCBI Taxonomy" id="2880"/>
    <lineage>
        <taxon>Eukaryota</taxon>
        <taxon>Sar</taxon>
        <taxon>Stramenopiles</taxon>
        <taxon>Ochrophyta</taxon>
        <taxon>PX clade</taxon>
        <taxon>Phaeophyceae</taxon>
        <taxon>Ectocarpales</taxon>
        <taxon>Ectocarpaceae</taxon>
        <taxon>Ectocarpus</taxon>
    </lineage>
</organism>
<dbReference type="PROSITE" id="PS50059">
    <property type="entry name" value="FKBP_PPIASE"/>
    <property type="match status" value="1"/>
</dbReference>
<dbReference type="SUPFAM" id="SSF50156">
    <property type="entry name" value="PDZ domain-like"/>
    <property type="match status" value="1"/>
</dbReference>
<dbReference type="OrthoDB" id="1902587at2759"/>
<dbReference type="SUPFAM" id="SSF54534">
    <property type="entry name" value="FKBP-like"/>
    <property type="match status" value="1"/>
</dbReference>
<evidence type="ECO:0000256" key="4">
    <source>
        <dbReference type="ARBA" id="ARBA00023235"/>
    </source>
</evidence>